<reference evidence="2 3" key="1">
    <citation type="submission" date="2022-08" db="EMBL/GenBank/DDBJ databases">
        <title>Reclassification of Massilia species as members of the genera Telluria, Duganella, Pseudoduganella, Mokoshia gen. nov. and Zemynaea gen. nov. using orthogonal and non-orthogonal genome-based approaches.</title>
        <authorList>
            <person name="Bowman J.P."/>
        </authorList>
    </citation>
    <scope>NUCLEOTIDE SEQUENCE [LARGE SCALE GENOMIC DNA]</scope>
    <source>
        <strain evidence="2 3">JCM 31606</strain>
    </source>
</reference>
<proteinExistence type="predicted"/>
<gene>
    <name evidence="2" type="ORF">NX778_19705</name>
</gene>
<keyword evidence="3" id="KW-1185">Reference proteome</keyword>
<dbReference type="RefSeq" id="WP_258813499.1">
    <property type="nucleotide sequence ID" value="NZ_JANUGU010000008.1"/>
</dbReference>
<organism evidence="2 3">
    <name type="scientific">Massilia terrae</name>
    <dbReference type="NCBI Taxonomy" id="1811224"/>
    <lineage>
        <taxon>Bacteria</taxon>
        <taxon>Pseudomonadati</taxon>
        <taxon>Pseudomonadota</taxon>
        <taxon>Betaproteobacteria</taxon>
        <taxon>Burkholderiales</taxon>
        <taxon>Oxalobacteraceae</taxon>
        <taxon>Telluria group</taxon>
        <taxon>Massilia</taxon>
    </lineage>
</organism>
<keyword evidence="1" id="KW-1133">Transmembrane helix</keyword>
<keyword evidence="1" id="KW-0472">Membrane</keyword>
<evidence type="ECO:0000256" key="1">
    <source>
        <dbReference type="SAM" id="Phobius"/>
    </source>
</evidence>
<name>A0ABT2D2H2_9BURK</name>
<sequence length="162" mass="17918">MEYRTVFDVAEAGYKTWTAPAFGLIFVVAGGVLVARRKNLGGWWSKHPRVSAAFAYYMFGFAVLWTVGVFISTYSEYLSLSKALSTNNVRVVEGVVSNFKPMPKSGHAMERFCVSGTCFEYSDYMVTGAFNNTSSHGGPIHEGMLVRVSFVRNSIVKLEVAK</sequence>
<feature type="transmembrane region" description="Helical" evidence="1">
    <location>
        <begin position="17"/>
        <end position="35"/>
    </location>
</feature>
<evidence type="ECO:0000313" key="3">
    <source>
        <dbReference type="Proteomes" id="UP001204621"/>
    </source>
</evidence>
<dbReference type="Proteomes" id="UP001204621">
    <property type="component" value="Unassembled WGS sequence"/>
</dbReference>
<protein>
    <submittedName>
        <fullName evidence="2">Uncharacterized protein</fullName>
    </submittedName>
</protein>
<feature type="transmembrane region" description="Helical" evidence="1">
    <location>
        <begin position="55"/>
        <end position="74"/>
    </location>
</feature>
<dbReference type="EMBL" id="JANUGU010000008">
    <property type="protein sequence ID" value="MCS0660304.1"/>
    <property type="molecule type" value="Genomic_DNA"/>
</dbReference>
<accession>A0ABT2D2H2</accession>
<evidence type="ECO:0000313" key="2">
    <source>
        <dbReference type="EMBL" id="MCS0660304.1"/>
    </source>
</evidence>
<comment type="caution">
    <text evidence="2">The sequence shown here is derived from an EMBL/GenBank/DDBJ whole genome shotgun (WGS) entry which is preliminary data.</text>
</comment>
<keyword evidence="1" id="KW-0812">Transmembrane</keyword>